<keyword evidence="5 6" id="KW-0663">Pyridoxal phosphate</keyword>
<protein>
    <submittedName>
        <fullName evidence="7">4-aminobutyrate--pyruvate transaminase</fullName>
    </submittedName>
</protein>
<dbReference type="GO" id="GO:0009448">
    <property type="term" value="P:gamma-aminobutyric acid metabolic process"/>
    <property type="evidence" value="ECO:0007669"/>
    <property type="project" value="TreeGrafter"/>
</dbReference>
<dbReference type="OrthoDB" id="9801834at2"/>
<dbReference type="RefSeq" id="WP_111397094.1">
    <property type="nucleotide sequence ID" value="NZ_QKYU01000004.1"/>
</dbReference>
<dbReference type="AlphaFoldDB" id="A0A2W7JB86"/>
<comment type="cofactor">
    <cofactor evidence="1">
        <name>pyridoxal 5'-phosphate</name>
        <dbReference type="ChEBI" id="CHEBI:597326"/>
    </cofactor>
</comment>
<proteinExistence type="inferred from homology"/>
<dbReference type="NCBIfam" id="NF004767">
    <property type="entry name" value="PRK06105.1"/>
    <property type="match status" value="1"/>
</dbReference>
<dbReference type="EMBL" id="QKYU01000004">
    <property type="protein sequence ID" value="PZW48778.1"/>
    <property type="molecule type" value="Genomic_DNA"/>
</dbReference>
<keyword evidence="8" id="KW-1185">Reference proteome</keyword>
<evidence type="ECO:0000256" key="2">
    <source>
        <dbReference type="ARBA" id="ARBA00008954"/>
    </source>
</evidence>
<evidence type="ECO:0000256" key="5">
    <source>
        <dbReference type="ARBA" id="ARBA00022898"/>
    </source>
</evidence>
<dbReference type="SUPFAM" id="SSF53383">
    <property type="entry name" value="PLP-dependent transferases"/>
    <property type="match status" value="1"/>
</dbReference>
<dbReference type="Gene3D" id="3.90.1150.10">
    <property type="entry name" value="Aspartate Aminotransferase, domain 1"/>
    <property type="match status" value="1"/>
</dbReference>
<dbReference type="InterPro" id="IPR015422">
    <property type="entry name" value="PyrdxlP-dep_Trfase_small"/>
</dbReference>
<dbReference type="GO" id="GO:0009102">
    <property type="term" value="P:biotin biosynthetic process"/>
    <property type="evidence" value="ECO:0007669"/>
    <property type="project" value="TreeGrafter"/>
</dbReference>
<dbReference type="Pfam" id="PF00202">
    <property type="entry name" value="Aminotran_3"/>
    <property type="match status" value="1"/>
</dbReference>
<name>A0A2W7JB86_9PROT</name>
<evidence type="ECO:0000256" key="6">
    <source>
        <dbReference type="RuleBase" id="RU003560"/>
    </source>
</evidence>
<dbReference type="InterPro" id="IPR015421">
    <property type="entry name" value="PyrdxlP-dep_Trfase_major"/>
</dbReference>
<dbReference type="NCBIfam" id="NF005682">
    <property type="entry name" value="PRK07480.1"/>
    <property type="match status" value="1"/>
</dbReference>
<dbReference type="PANTHER" id="PTHR42684">
    <property type="entry name" value="ADENOSYLMETHIONINE-8-AMINO-7-OXONONANOATE AMINOTRANSFERASE"/>
    <property type="match status" value="1"/>
</dbReference>
<comment type="similarity">
    <text evidence="2 6">Belongs to the class-III pyridoxal-phosphate-dependent aminotransferase family.</text>
</comment>
<dbReference type="InterPro" id="IPR049704">
    <property type="entry name" value="Aminotrans_3_PPA_site"/>
</dbReference>
<keyword evidence="4" id="KW-0808">Transferase</keyword>
<accession>A0A2W7JB86</accession>
<comment type="caution">
    <text evidence="7">The sequence shown here is derived from an EMBL/GenBank/DDBJ whole genome shotgun (WGS) entry which is preliminary data.</text>
</comment>
<sequence length="474" mass="50969">MTPPATPIRANSPAARDVAYALHPYTDLRAHAENGPLIIARGEGVRVYDDQGRDYIESIAGLWCASLGFSNDRLVAAATKQMKELPFYHAFTGRSHGPLIELSEMLVERAPLANGGAAMSKVFFANSGSEANDTALKMIWYFNNATGRPLKKKVISRVKGYHGVTIAAASLTGLPANHKLFDLPIAGIFHTTTPHFYHEGQEGETEEAFATRCADDLEALILREGPDTVAAMFAEPVMGAGGVIVPPRTYWAKMQAVLRKYDVMLVADEVICGFGRTGSYWGCQTFDITPDILTCAKALSSAFLPISAVVVSDRVFQGLADGSKTIGTFGHGFTYSGHPVAAAVAVETLKIYDEMDIVGHAQRVGPYMQAALKARFGAHPLVGEVRGIGMVAAVELSPDPAGRKNFDPAAKIGPRLVKYGEKHGIILRSTPGDSIAISPPLVMVENEVDEMVERFGRAVDDLAVELRRESLAAV</sequence>
<evidence type="ECO:0000256" key="3">
    <source>
        <dbReference type="ARBA" id="ARBA00022576"/>
    </source>
</evidence>
<evidence type="ECO:0000256" key="1">
    <source>
        <dbReference type="ARBA" id="ARBA00001933"/>
    </source>
</evidence>
<evidence type="ECO:0000313" key="7">
    <source>
        <dbReference type="EMBL" id="PZW48778.1"/>
    </source>
</evidence>
<keyword evidence="3" id="KW-0032">Aminotransferase</keyword>
<dbReference type="InterPro" id="IPR005814">
    <property type="entry name" value="Aminotrans_3"/>
</dbReference>
<gene>
    <name evidence="7" type="ORF">C8P66_104195</name>
</gene>
<keyword evidence="7" id="KW-0670">Pyruvate</keyword>
<reference evidence="7 8" key="1">
    <citation type="submission" date="2018-06" db="EMBL/GenBank/DDBJ databases">
        <title>Genomic Encyclopedia of Archaeal and Bacterial Type Strains, Phase II (KMG-II): from individual species to whole genera.</title>
        <authorList>
            <person name="Goeker M."/>
        </authorList>
    </citation>
    <scope>NUCLEOTIDE SEQUENCE [LARGE SCALE GENOMIC DNA]</scope>
    <source>
        <strain evidence="7 8">DSM 24525</strain>
    </source>
</reference>
<evidence type="ECO:0000313" key="8">
    <source>
        <dbReference type="Proteomes" id="UP000249688"/>
    </source>
</evidence>
<dbReference type="PROSITE" id="PS00600">
    <property type="entry name" value="AA_TRANSFER_CLASS_3"/>
    <property type="match status" value="1"/>
</dbReference>
<dbReference type="FunFam" id="3.40.640.10:FF:000014">
    <property type="entry name" value="Adenosylmethionine-8-amino-7-oxononanoate aminotransferase, probable"/>
    <property type="match status" value="1"/>
</dbReference>
<dbReference type="PANTHER" id="PTHR42684:SF3">
    <property type="entry name" value="ADENOSYLMETHIONINE-8-AMINO-7-OXONONANOATE AMINOTRANSFERASE"/>
    <property type="match status" value="1"/>
</dbReference>
<dbReference type="Proteomes" id="UP000249688">
    <property type="component" value="Unassembled WGS sequence"/>
</dbReference>
<dbReference type="GO" id="GO:0004015">
    <property type="term" value="F:adenosylmethionine-8-amino-7-oxononanoate transaminase activity"/>
    <property type="evidence" value="ECO:0007669"/>
    <property type="project" value="TreeGrafter"/>
</dbReference>
<organism evidence="7 8">
    <name type="scientific">Humitalea rosea</name>
    <dbReference type="NCBI Taxonomy" id="990373"/>
    <lineage>
        <taxon>Bacteria</taxon>
        <taxon>Pseudomonadati</taxon>
        <taxon>Pseudomonadota</taxon>
        <taxon>Alphaproteobacteria</taxon>
        <taxon>Acetobacterales</taxon>
        <taxon>Roseomonadaceae</taxon>
        <taxon>Humitalea</taxon>
    </lineage>
</organism>
<dbReference type="Gene3D" id="3.40.640.10">
    <property type="entry name" value="Type I PLP-dependent aspartate aminotransferase-like (Major domain)"/>
    <property type="match status" value="1"/>
</dbReference>
<dbReference type="InterPro" id="IPR015424">
    <property type="entry name" value="PyrdxlP-dep_Trfase"/>
</dbReference>
<dbReference type="CDD" id="cd00610">
    <property type="entry name" value="OAT_like"/>
    <property type="match status" value="1"/>
</dbReference>
<dbReference type="GO" id="GO:0030170">
    <property type="term" value="F:pyridoxal phosphate binding"/>
    <property type="evidence" value="ECO:0007669"/>
    <property type="project" value="InterPro"/>
</dbReference>
<dbReference type="PIRSF" id="PIRSF000521">
    <property type="entry name" value="Transaminase_4ab_Lys_Orn"/>
    <property type="match status" value="1"/>
</dbReference>
<evidence type="ECO:0000256" key="4">
    <source>
        <dbReference type="ARBA" id="ARBA00022679"/>
    </source>
</evidence>